<protein>
    <submittedName>
        <fullName evidence="2">Uncharacterized protein</fullName>
    </submittedName>
</protein>
<reference evidence="2" key="1">
    <citation type="submission" date="2022-03" db="EMBL/GenBank/DDBJ databases">
        <authorList>
            <person name="Sayadi A."/>
        </authorList>
    </citation>
    <scope>NUCLEOTIDE SEQUENCE</scope>
</reference>
<dbReference type="AlphaFoldDB" id="A0A9P0P001"/>
<evidence type="ECO:0000313" key="2">
    <source>
        <dbReference type="EMBL" id="CAH1964044.1"/>
    </source>
</evidence>
<gene>
    <name evidence="2" type="ORF">ACAOBT_LOCUS5558</name>
</gene>
<dbReference type="Proteomes" id="UP001152888">
    <property type="component" value="Unassembled WGS sequence"/>
</dbReference>
<feature type="transmembrane region" description="Helical" evidence="1">
    <location>
        <begin position="83"/>
        <end position="103"/>
    </location>
</feature>
<keyword evidence="1" id="KW-1133">Transmembrane helix</keyword>
<keyword evidence="3" id="KW-1185">Reference proteome</keyword>
<keyword evidence="1" id="KW-0812">Transmembrane</keyword>
<proteinExistence type="predicted"/>
<evidence type="ECO:0000313" key="3">
    <source>
        <dbReference type="Proteomes" id="UP001152888"/>
    </source>
</evidence>
<keyword evidence="1" id="KW-0472">Membrane</keyword>
<name>A0A9P0P001_ACAOB</name>
<sequence>MQYLSIIWYPGSSSSSKSIHCSTSSSSHSSQLSFFSILSFQKYLLLYYYLDYHFQDIPLNTKLFPTHFSRYALLHCSYNVGRVFQINLFMISYQAFFSLLFFFQK</sequence>
<accession>A0A9P0P001</accession>
<dbReference type="EMBL" id="CAKOFQ010006712">
    <property type="protein sequence ID" value="CAH1964044.1"/>
    <property type="molecule type" value="Genomic_DNA"/>
</dbReference>
<comment type="caution">
    <text evidence="2">The sequence shown here is derived from an EMBL/GenBank/DDBJ whole genome shotgun (WGS) entry which is preliminary data.</text>
</comment>
<organism evidence="2 3">
    <name type="scientific">Acanthoscelides obtectus</name>
    <name type="common">Bean weevil</name>
    <name type="synonym">Bruchus obtectus</name>
    <dbReference type="NCBI Taxonomy" id="200917"/>
    <lineage>
        <taxon>Eukaryota</taxon>
        <taxon>Metazoa</taxon>
        <taxon>Ecdysozoa</taxon>
        <taxon>Arthropoda</taxon>
        <taxon>Hexapoda</taxon>
        <taxon>Insecta</taxon>
        <taxon>Pterygota</taxon>
        <taxon>Neoptera</taxon>
        <taxon>Endopterygota</taxon>
        <taxon>Coleoptera</taxon>
        <taxon>Polyphaga</taxon>
        <taxon>Cucujiformia</taxon>
        <taxon>Chrysomeloidea</taxon>
        <taxon>Chrysomelidae</taxon>
        <taxon>Bruchinae</taxon>
        <taxon>Bruchini</taxon>
        <taxon>Acanthoscelides</taxon>
    </lineage>
</organism>
<evidence type="ECO:0000256" key="1">
    <source>
        <dbReference type="SAM" id="Phobius"/>
    </source>
</evidence>